<evidence type="ECO:0000313" key="3">
    <source>
        <dbReference type="EMBL" id="SPK72157.1"/>
    </source>
</evidence>
<accession>A0A375IC44</accession>
<reference evidence="3 4" key="1">
    <citation type="submission" date="2018-01" db="EMBL/GenBank/DDBJ databases">
        <authorList>
            <person name="Gaut B.S."/>
            <person name="Morton B.R."/>
            <person name="Clegg M.T."/>
            <person name="Duvall M.R."/>
        </authorList>
    </citation>
    <scope>NUCLEOTIDE SEQUENCE [LARGE SCALE GENOMIC DNA]</scope>
    <source>
        <strain evidence="3">Cupriavidus taiwanensis LMG 19425</strain>
    </source>
</reference>
<gene>
    <name evidence="2" type="ORF">CT19425_30345</name>
    <name evidence="3" type="ORF">CT19425_60275</name>
</gene>
<proteinExistence type="predicted"/>
<organism evidence="3 4">
    <name type="scientific">Cupriavidus taiwanensis</name>
    <dbReference type="NCBI Taxonomy" id="164546"/>
    <lineage>
        <taxon>Bacteria</taxon>
        <taxon>Pseudomonadati</taxon>
        <taxon>Pseudomonadota</taxon>
        <taxon>Betaproteobacteria</taxon>
        <taxon>Burkholderiales</taxon>
        <taxon>Burkholderiaceae</taxon>
        <taxon>Cupriavidus</taxon>
    </lineage>
</organism>
<dbReference type="EMBL" id="LT991976">
    <property type="protein sequence ID" value="SPK71121.1"/>
    <property type="molecule type" value="Genomic_DNA"/>
</dbReference>
<feature type="compositionally biased region" description="Basic and acidic residues" evidence="1">
    <location>
        <begin position="61"/>
        <end position="71"/>
    </location>
</feature>
<evidence type="ECO:0000256" key="1">
    <source>
        <dbReference type="SAM" id="MobiDB-lite"/>
    </source>
</evidence>
<dbReference type="EMBL" id="LT991976">
    <property type="protein sequence ID" value="SPK72157.1"/>
    <property type="molecule type" value="Genomic_DNA"/>
</dbReference>
<dbReference type="AlphaFoldDB" id="A0A375IC44"/>
<evidence type="ECO:0000313" key="2">
    <source>
        <dbReference type="EMBL" id="SPK71121.1"/>
    </source>
</evidence>
<feature type="region of interest" description="Disordered" evidence="1">
    <location>
        <begin position="44"/>
        <end position="90"/>
    </location>
</feature>
<dbReference type="Proteomes" id="UP000255505">
    <property type="component" value="Chromosome I"/>
</dbReference>
<name>A0A375IC44_9BURK</name>
<evidence type="ECO:0000313" key="4">
    <source>
        <dbReference type="Proteomes" id="UP000255505"/>
    </source>
</evidence>
<protein>
    <submittedName>
        <fullName evidence="3">Uncharacterized protein</fullName>
    </submittedName>
</protein>
<sequence>MKVMERRAGVGTGVAQVASQRAYSQASIARHGCLARHALRPRRLAAGKDGRAAPVPAGPAGEDRGPRQDRQRPRRAGAGGLAWWGLSRPP</sequence>